<feature type="domain" description="Glycosyltransferase 2-like" evidence="1">
    <location>
        <begin position="5"/>
        <end position="173"/>
    </location>
</feature>
<dbReference type="InterPro" id="IPR001173">
    <property type="entry name" value="Glyco_trans_2-like"/>
</dbReference>
<protein>
    <recommendedName>
        <fullName evidence="1">Glycosyltransferase 2-like domain-containing protein</fullName>
    </recommendedName>
</protein>
<accession>A0A1G1XPE8</accession>
<proteinExistence type="predicted"/>
<dbReference type="GO" id="GO:0006487">
    <property type="term" value="P:protein N-linked glycosylation"/>
    <property type="evidence" value="ECO:0007669"/>
    <property type="project" value="TreeGrafter"/>
</dbReference>
<dbReference type="EMBL" id="MHHZ01000018">
    <property type="protein sequence ID" value="OGY41460.1"/>
    <property type="molecule type" value="Genomic_DNA"/>
</dbReference>
<reference evidence="2 3" key="1">
    <citation type="journal article" date="2016" name="Nat. Commun.">
        <title>Thousands of microbial genomes shed light on interconnected biogeochemical processes in an aquifer system.</title>
        <authorList>
            <person name="Anantharaman K."/>
            <person name="Brown C.T."/>
            <person name="Hug L.A."/>
            <person name="Sharon I."/>
            <person name="Castelle C.J."/>
            <person name="Probst A.J."/>
            <person name="Thomas B.C."/>
            <person name="Singh A."/>
            <person name="Wilkins M.J."/>
            <person name="Karaoz U."/>
            <person name="Brodie E.L."/>
            <person name="Williams K.H."/>
            <person name="Hubbard S.S."/>
            <person name="Banfield J.F."/>
        </authorList>
    </citation>
    <scope>NUCLEOTIDE SEQUENCE [LARGE SCALE GENOMIC DNA]</scope>
</reference>
<organism evidence="2 3">
    <name type="scientific">Candidatus Buchananbacteria bacterium RBG_13_36_9</name>
    <dbReference type="NCBI Taxonomy" id="1797530"/>
    <lineage>
        <taxon>Bacteria</taxon>
        <taxon>Candidatus Buchananiibacteriota</taxon>
    </lineage>
</organism>
<evidence type="ECO:0000313" key="2">
    <source>
        <dbReference type="EMBL" id="OGY41460.1"/>
    </source>
</evidence>
<dbReference type="InterPro" id="IPR029044">
    <property type="entry name" value="Nucleotide-diphossugar_trans"/>
</dbReference>
<dbReference type="PANTHER" id="PTHR10859:SF91">
    <property type="entry name" value="DOLICHYL-PHOSPHATE BETA-GLUCOSYLTRANSFERASE"/>
    <property type="match status" value="1"/>
</dbReference>
<dbReference type="Proteomes" id="UP000176498">
    <property type="component" value="Unassembled WGS sequence"/>
</dbReference>
<sequence>MKILIVLPVYNEEKIIAANLKKLGEFAAENLGAFEYKIIVADNNSTDLTSQIVRDLLPTIKNLEYFYLPQKGKGWAVLTVWQNKADNFDFFAFMDADLATDLEAFIPLIKALENGSDLAIGSRYLKESVIQRSLGRRIFSWAYQLFLKIVWQTKIKDFPAGFKAVTQKVVKEVVPLIQNKTWFFDSELLYLAEKRGYKIKEIPVKWREPRQGDNKSRVNPVKVSYLYFKEVFKLRFLR</sequence>
<comment type="caution">
    <text evidence="2">The sequence shown here is derived from an EMBL/GenBank/DDBJ whole genome shotgun (WGS) entry which is preliminary data.</text>
</comment>
<evidence type="ECO:0000259" key="1">
    <source>
        <dbReference type="Pfam" id="PF00535"/>
    </source>
</evidence>
<gene>
    <name evidence="2" type="ORF">A2Y82_00930</name>
</gene>
<dbReference type="AlphaFoldDB" id="A0A1G1XPE8"/>
<dbReference type="Pfam" id="PF00535">
    <property type="entry name" value="Glycos_transf_2"/>
    <property type="match status" value="1"/>
</dbReference>
<dbReference type="SUPFAM" id="SSF53448">
    <property type="entry name" value="Nucleotide-diphospho-sugar transferases"/>
    <property type="match status" value="1"/>
</dbReference>
<dbReference type="PANTHER" id="PTHR10859">
    <property type="entry name" value="GLYCOSYL TRANSFERASE"/>
    <property type="match status" value="1"/>
</dbReference>
<name>A0A1G1XPE8_9BACT</name>
<dbReference type="Gene3D" id="3.90.550.10">
    <property type="entry name" value="Spore Coat Polysaccharide Biosynthesis Protein SpsA, Chain A"/>
    <property type="match status" value="1"/>
</dbReference>
<evidence type="ECO:0000313" key="3">
    <source>
        <dbReference type="Proteomes" id="UP000176498"/>
    </source>
</evidence>